<dbReference type="Proteomes" id="UP001174694">
    <property type="component" value="Unassembled WGS sequence"/>
</dbReference>
<evidence type="ECO:0000256" key="5">
    <source>
        <dbReference type="ARBA" id="ARBA00022692"/>
    </source>
</evidence>
<comment type="caution">
    <text evidence="10">The sequence shown here is derived from an EMBL/GenBank/DDBJ whole genome shotgun (WGS) entry which is preliminary data.</text>
</comment>
<keyword evidence="9" id="KW-0325">Glycoprotein</keyword>
<evidence type="ECO:0000256" key="2">
    <source>
        <dbReference type="ARBA" id="ARBA00009105"/>
    </source>
</evidence>
<dbReference type="InterPro" id="IPR022751">
    <property type="entry name" value="Alpha_mannosyltransferase"/>
</dbReference>
<keyword evidence="5" id="KW-0812">Transmembrane</keyword>
<comment type="similarity">
    <text evidence="2">Belongs to the MNN1/MNT family.</text>
</comment>
<keyword evidence="3" id="KW-0328">Glycosyltransferase</keyword>
<evidence type="ECO:0000313" key="11">
    <source>
        <dbReference type="Proteomes" id="UP001174694"/>
    </source>
</evidence>
<evidence type="ECO:0000256" key="3">
    <source>
        <dbReference type="ARBA" id="ARBA00022676"/>
    </source>
</evidence>
<keyword evidence="11" id="KW-1185">Reference proteome</keyword>
<evidence type="ECO:0000256" key="4">
    <source>
        <dbReference type="ARBA" id="ARBA00022679"/>
    </source>
</evidence>
<evidence type="ECO:0000256" key="9">
    <source>
        <dbReference type="ARBA" id="ARBA00023180"/>
    </source>
</evidence>
<dbReference type="InterPro" id="IPR029044">
    <property type="entry name" value="Nucleotide-diphossugar_trans"/>
</dbReference>
<comment type="subcellular location">
    <subcellularLocation>
        <location evidence="1">Membrane</location>
        <topology evidence="1">Single-pass type II membrane protein</topology>
    </subcellularLocation>
</comment>
<protein>
    <submittedName>
        <fullName evidence="10">Glycosyltransferase family 71 protein</fullName>
    </submittedName>
</protein>
<evidence type="ECO:0000256" key="6">
    <source>
        <dbReference type="ARBA" id="ARBA00022968"/>
    </source>
</evidence>
<keyword evidence="6" id="KW-0735">Signal-anchor</keyword>
<evidence type="ECO:0000256" key="8">
    <source>
        <dbReference type="ARBA" id="ARBA00023136"/>
    </source>
</evidence>
<organism evidence="10 11">
    <name type="scientific">Pleurostoma richardsiae</name>
    <dbReference type="NCBI Taxonomy" id="41990"/>
    <lineage>
        <taxon>Eukaryota</taxon>
        <taxon>Fungi</taxon>
        <taxon>Dikarya</taxon>
        <taxon>Ascomycota</taxon>
        <taxon>Pezizomycotina</taxon>
        <taxon>Sordariomycetes</taxon>
        <taxon>Sordariomycetidae</taxon>
        <taxon>Calosphaeriales</taxon>
        <taxon>Pleurostomataceae</taxon>
        <taxon>Pleurostoma</taxon>
    </lineage>
</organism>
<dbReference type="PANTHER" id="PTHR31392">
    <property type="entry name" value="ALPHA-1,3-MANNOSYLTRANSFERASE MNN1-RELATED"/>
    <property type="match status" value="1"/>
</dbReference>
<keyword evidence="7" id="KW-1133">Transmembrane helix</keyword>
<dbReference type="GO" id="GO:0005794">
    <property type="term" value="C:Golgi apparatus"/>
    <property type="evidence" value="ECO:0007669"/>
    <property type="project" value="TreeGrafter"/>
</dbReference>
<sequence length="499" mass="55017">MNSLSMLRNLRNSKGAGLAFLAVLVLILVSFLYSALDRPLATFLPDHAPVSNPASKATGAPPAVDELLLNDIVQYFEDFPLGPPFKPVFGELGRRTKVIADWLLWEEKLPENSTESALLHNAAEQAALSLYPFLSNSPRDRKSKTPLSDLRSSFEAGSAGIVIPTGDKIIRFSAHLIASLRSVLGSSLPIQVAYAGDADLSPGGRARLASIVETGAPPLEFLDVTAIFDDSTLRFGEASGGWALKAFAALGSRFEKVILLDADAVFLQQPEVLLRHPAFERAGALLFHDRLLWQHGFAERHDWWKSQIHRPSAALGKSRVWTEDYAEEGDSGVVVVDKGRAEVLAGLLHVCWQNSFDVREEITYKITYGDKESWWFGFELTGAPYEMEAHYGAIVGWEDRGEDGAGAPKVCSFVIAHVDEADKLLWYNGGLLKNKLSSDVEYEVPEKWMIDADWQKGATKQDMSCMVGGESRSLTAEEKEVLAKSIELAKKMDKDFHRP</sequence>
<dbReference type="PANTHER" id="PTHR31392:SF1">
    <property type="entry name" value="ALPHA-1,3-MANNOSYLTRANSFERASE MNN1-RELATED"/>
    <property type="match status" value="1"/>
</dbReference>
<gene>
    <name evidence="10" type="ORF">NKR23_g5294</name>
</gene>
<evidence type="ECO:0000256" key="7">
    <source>
        <dbReference type="ARBA" id="ARBA00022989"/>
    </source>
</evidence>
<proteinExistence type="inferred from homology"/>
<dbReference type="GO" id="GO:0016020">
    <property type="term" value="C:membrane"/>
    <property type="evidence" value="ECO:0007669"/>
    <property type="project" value="UniProtKB-SubCell"/>
</dbReference>
<keyword evidence="8" id="KW-0472">Membrane</keyword>
<keyword evidence="4" id="KW-0808">Transferase</keyword>
<reference evidence="10" key="1">
    <citation type="submission" date="2022-07" db="EMBL/GenBank/DDBJ databases">
        <title>Fungi with potential for degradation of polypropylene.</title>
        <authorList>
            <person name="Gostincar C."/>
        </authorList>
    </citation>
    <scope>NUCLEOTIDE SEQUENCE</scope>
    <source>
        <strain evidence="10">EXF-13308</strain>
    </source>
</reference>
<evidence type="ECO:0000313" key="10">
    <source>
        <dbReference type="EMBL" id="KAJ9145443.1"/>
    </source>
</evidence>
<dbReference type="SUPFAM" id="SSF53448">
    <property type="entry name" value="Nucleotide-diphospho-sugar transferases"/>
    <property type="match status" value="1"/>
</dbReference>
<dbReference type="EMBL" id="JANBVO010000014">
    <property type="protein sequence ID" value="KAJ9145443.1"/>
    <property type="molecule type" value="Genomic_DNA"/>
</dbReference>
<evidence type="ECO:0000256" key="1">
    <source>
        <dbReference type="ARBA" id="ARBA00004606"/>
    </source>
</evidence>
<dbReference type="AlphaFoldDB" id="A0AA38RU47"/>
<accession>A0AA38RU47</accession>
<dbReference type="GO" id="GO:0006493">
    <property type="term" value="P:protein O-linked glycosylation"/>
    <property type="evidence" value="ECO:0007669"/>
    <property type="project" value="TreeGrafter"/>
</dbReference>
<name>A0AA38RU47_9PEZI</name>
<dbReference type="Pfam" id="PF11051">
    <property type="entry name" value="Mannosyl_trans3"/>
    <property type="match status" value="1"/>
</dbReference>
<dbReference type="GO" id="GO:0000033">
    <property type="term" value="F:alpha-1,3-mannosyltransferase activity"/>
    <property type="evidence" value="ECO:0007669"/>
    <property type="project" value="TreeGrafter"/>
</dbReference>